<evidence type="ECO:0000313" key="3">
    <source>
        <dbReference type="Proteomes" id="UP000232688"/>
    </source>
</evidence>
<dbReference type="AlphaFoldDB" id="A0A2N0P420"/>
<reference evidence="2 3" key="4">
    <citation type="submission" date="2017-10" db="EMBL/GenBank/DDBJ databases">
        <title>Genome analyses suggest a sexual origin of heterokaryosis in a supposedly ancient asexual fungus.</title>
        <authorList>
            <person name="Corradi N."/>
            <person name="Sedzielewska K."/>
            <person name="Noel J."/>
            <person name="Charron P."/>
            <person name="Farinelli L."/>
            <person name="Marton T."/>
            <person name="Kruger M."/>
            <person name="Pelin A."/>
            <person name="Brachmann A."/>
            <person name="Corradi N."/>
        </authorList>
    </citation>
    <scope>NUCLEOTIDE SEQUENCE [LARGE SCALE GENOMIC DNA]</scope>
    <source>
        <strain evidence="2 3">A1</strain>
    </source>
</reference>
<sequence length="63" mass="7336">MEYHREEVGLKYQPCALMEDRTLKRCANDNGNLDTFYGHHKNKKVCMISTLKDLEMSSSDNII</sequence>
<dbReference type="Proteomes" id="UP000232722">
    <property type="component" value="Unassembled WGS sequence"/>
</dbReference>
<dbReference type="VEuPathDB" id="FungiDB:RhiirA1_424113"/>
<dbReference type="EMBL" id="LLXJ01001570">
    <property type="protein sequence ID" value="PKC01582.1"/>
    <property type="molecule type" value="Genomic_DNA"/>
</dbReference>
<reference evidence="1 4" key="1">
    <citation type="submission" date="2016-04" db="EMBL/GenBank/DDBJ databases">
        <title>Genome analyses suggest a sexual origin of heterokaryosis in a supposedly ancient asexual fungus.</title>
        <authorList>
            <person name="Ropars J."/>
            <person name="Sedzielewska K."/>
            <person name="Noel J."/>
            <person name="Charron P."/>
            <person name="Farinelli L."/>
            <person name="Marton T."/>
            <person name="Kruger M."/>
            <person name="Pelin A."/>
            <person name="Brachmann A."/>
            <person name="Corradi N."/>
        </authorList>
    </citation>
    <scope>NUCLEOTIDE SEQUENCE [LARGE SCALE GENOMIC DNA]</scope>
    <source>
        <strain evidence="1 4">A5</strain>
    </source>
</reference>
<accession>A0A2N0P420</accession>
<evidence type="ECO:0000313" key="1">
    <source>
        <dbReference type="EMBL" id="PKC01582.1"/>
    </source>
</evidence>
<evidence type="ECO:0000313" key="4">
    <source>
        <dbReference type="Proteomes" id="UP000232722"/>
    </source>
</evidence>
<dbReference type="VEuPathDB" id="FungiDB:RhiirFUN_013838"/>
<proteinExistence type="predicted"/>
<evidence type="ECO:0000313" key="2">
    <source>
        <dbReference type="EMBL" id="PKC62187.1"/>
    </source>
</evidence>
<comment type="caution">
    <text evidence="1">The sequence shown here is derived from an EMBL/GenBank/DDBJ whole genome shotgun (WGS) entry which is preliminary data.</text>
</comment>
<protein>
    <submittedName>
        <fullName evidence="1">Uncharacterized protein</fullName>
    </submittedName>
</protein>
<reference evidence="1 4" key="2">
    <citation type="submission" date="2017-09" db="EMBL/GenBank/DDBJ databases">
        <title>Extensive intraspecific genome diversity in a model arbuscular mycorrhizal fungus.</title>
        <authorList>
            <person name="Chen E.C."/>
            <person name="Morin E."/>
            <person name="Beaudet D."/>
            <person name="Noel J."/>
            <person name="Ndikumana S."/>
            <person name="Charron P."/>
            <person name="St-Onge C."/>
            <person name="Giorgi J."/>
            <person name="Grigoriev I.V."/>
            <person name="Roux C."/>
            <person name="Martin F.M."/>
            <person name="Corradi N."/>
        </authorList>
    </citation>
    <scope>NUCLEOTIDE SEQUENCE [LARGE SCALE GENOMIC DNA]</scope>
    <source>
        <strain evidence="1 4">A5</strain>
    </source>
</reference>
<dbReference type="Proteomes" id="UP000232688">
    <property type="component" value="Unassembled WGS sequence"/>
</dbReference>
<organism evidence="1 4">
    <name type="scientific">Rhizophagus irregularis</name>
    <dbReference type="NCBI Taxonomy" id="588596"/>
    <lineage>
        <taxon>Eukaryota</taxon>
        <taxon>Fungi</taxon>
        <taxon>Fungi incertae sedis</taxon>
        <taxon>Mucoromycota</taxon>
        <taxon>Glomeromycotina</taxon>
        <taxon>Glomeromycetes</taxon>
        <taxon>Glomerales</taxon>
        <taxon>Glomeraceae</taxon>
        <taxon>Rhizophagus</taxon>
    </lineage>
</organism>
<dbReference type="EMBL" id="LLXH01000889">
    <property type="protein sequence ID" value="PKC62187.1"/>
    <property type="molecule type" value="Genomic_DNA"/>
</dbReference>
<gene>
    <name evidence="2" type="ORF">RhiirA1_424113</name>
    <name evidence="1" type="ORF">RhiirA5_364816</name>
</gene>
<reference evidence="2 3" key="3">
    <citation type="submission" date="2017-10" db="EMBL/GenBank/DDBJ databases">
        <title>Extensive intraspecific genome diversity in a model arbuscular mycorrhizal fungus.</title>
        <authorList>
            <person name="Chen E.C.H."/>
            <person name="Morin E."/>
            <person name="Baudet D."/>
            <person name="Noel J."/>
            <person name="Ndikumana S."/>
            <person name="Charron P."/>
            <person name="St-Onge C."/>
            <person name="Giorgi J."/>
            <person name="Grigoriev I.V."/>
            <person name="Roux C."/>
            <person name="Martin F.M."/>
            <person name="Corradi N."/>
        </authorList>
    </citation>
    <scope>NUCLEOTIDE SEQUENCE [LARGE SCALE GENOMIC DNA]</scope>
    <source>
        <strain evidence="2 3">A1</strain>
    </source>
</reference>
<name>A0A2N0P420_9GLOM</name>